<dbReference type="PANTHER" id="PTHR47959:SF1">
    <property type="entry name" value="ATP-DEPENDENT RNA HELICASE DBPA"/>
    <property type="match status" value="1"/>
</dbReference>
<dbReference type="SMART" id="SM00487">
    <property type="entry name" value="DEXDc"/>
    <property type="match status" value="1"/>
</dbReference>
<evidence type="ECO:0000259" key="6">
    <source>
        <dbReference type="PROSITE" id="PS51192"/>
    </source>
</evidence>
<proteinExistence type="inferred from homology"/>
<evidence type="ECO:0000313" key="7">
    <source>
        <dbReference type="EMBL" id="CBK24742.2"/>
    </source>
</evidence>
<feature type="domain" description="Helicase ATP-binding" evidence="6">
    <location>
        <begin position="116"/>
        <end position="303"/>
    </location>
</feature>
<dbReference type="InParanoid" id="D8M9K3"/>
<dbReference type="Proteomes" id="UP000008312">
    <property type="component" value="Unassembled WGS sequence"/>
</dbReference>
<dbReference type="InterPro" id="IPR027417">
    <property type="entry name" value="P-loop_NTPase"/>
</dbReference>
<dbReference type="GO" id="GO:0005829">
    <property type="term" value="C:cytosol"/>
    <property type="evidence" value="ECO:0007669"/>
    <property type="project" value="TreeGrafter"/>
</dbReference>
<name>D8M9K3_BLAHO</name>
<dbReference type="CDD" id="cd00268">
    <property type="entry name" value="DEADc"/>
    <property type="match status" value="1"/>
</dbReference>
<accession>D8M9K3</accession>
<dbReference type="GO" id="GO:0005524">
    <property type="term" value="F:ATP binding"/>
    <property type="evidence" value="ECO:0007669"/>
    <property type="project" value="UniProtKB-KW"/>
</dbReference>
<dbReference type="PROSITE" id="PS51192">
    <property type="entry name" value="HELICASE_ATP_BIND_1"/>
    <property type="match status" value="1"/>
</dbReference>
<dbReference type="GO" id="GO:0016787">
    <property type="term" value="F:hydrolase activity"/>
    <property type="evidence" value="ECO:0007669"/>
    <property type="project" value="UniProtKB-KW"/>
</dbReference>
<dbReference type="GO" id="GO:0003676">
    <property type="term" value="F:nucleic acid binding"/>
    <property type="evidence" value="ECO:0007669"/>
    <property type="project" value="InterPro"/>
</dbReference>
<dbReference type="InterPro" id="IPR011545">
    <property type="entry name" value="DEAD/DEAH_box_helicase_dom"/>
</dbReference>
<organism evidence="7">
    <name type="scientific">Blastocystis hominis</name>
    <dbReference type="NCBI Taxonomy" id="12968"/>
    <lineage>
        <taxon>Eukaryota</taxon>
        <taxon>Sar</taxon>
        <taxon>Stramenopiles</taxon>
        <taxon>Bigyra</taxon>
        <taxon>Opalozoa</taxon>
        <taxon>Opalinata</taxon>
        <taxon>Blastocystidae</taxon>
        <taxon>Blastocystis</taxon>
    </lineage>
</organism>
<dbReference type="Gene3D" id="3.40.50.300">
    <property type="entry name" value="P-loop containing nucleotide triphosphate hydrolases"/>
    <property type="match status" value="1"/>
</dbReference>
<dbReference type="SUPFAM" id="SSF52540">
    <property type="entry name" value="P-loop containing nucleoside triphosphate hydrolases"/>
    <property type="match status" value="1"/>
</dbReference>
<evidence type="ECO:0000256" key="1">
    <source>
        <dbReference type="ARBA" id="ARBA00022741"/>
    </source>
</evidence>
<protein>
    <recommendedName>
        <fullName evidence="6">Helicase ATP-binding domain-containing protein</fullName>
    </recommendedName>
</protein>
<dbReference type="GO" id="GO:0003724">
    <property type="term" value="F:RNA helicase activity"/>
    <property type="evidence" value="ECO:0007669"/>
    <property type="project" value="TreeGrafter"/>
</dbReference>
<dbReference type="GeneID" id="24921469"/>
<dbReference type="AlphaFoldDB" id="D8M9K3"/>
<evidence type="ECO:0000256" key="2">
    <source>
        <dbReference type="ARBA" id="ARBA00022801"/>
    </source>
</evidence>
<reference evidence="7" key="1">
    <citation type="submission" date="2010-02" db="EMBL/GenBank/DDBJ databases">
        <title>Sequencing and annotation of the Blastocystis hominis genome.</title>
        <authorList>
            <person name="Wincker P."/>
        </authorList>
    </citation>
    <scope>NUCLEOTIDE SEQUENCE</scope>
    <source>
        <strain evidence="7">Singapore isolate B</strain>
    </source>
</reference>
<keyword evidence="4 5" id="KW-0067">ATP-binding</keyword>
<keyword evidence="2 5" id="KW-0378">Hydrolase</keyword>
<dbReference type="OrthoDB" id="196131at2759"/>
<dbReference type="InterPro" id="IPR050079">
    <property type="entry name" value="DEAD_box_RNA_helicase"/>
</dbReference>
<evidence type="ECO:0000256" key="4">
    <source>
        <dbReference type="ARBA" id="ARBA00022840"/>
    </source>
</evidence>
<keyword evidence="1 5" id="KW-0547">Nucleotide-binding</keyword>
<evidence type="ECO:0000256" key="5">
    <source>
        <dbReference type="RuleBase" id="RU000492"/>
    </source>
</evidence>
<dbReference type="Pfam" id="PF00270">
    <property type="entry name" value="DEAD"/>
    <property type="match status" value="1"/>
</dbReference>
<dbReference type="PROSITE" id="PS00039">
    <property type="entry name" value="DEAD_ATP_HELICASE"/>
    <property type="match status" value="1"/>
</dbReference>
<dbReference type="PANTHER" id="PTHR47959">
    <property type="entry name" value="ATP-DEPENDENT RNA HELICASE RHLE-RELATED"/>
    <property type="match status" value="1"/>
</dbReference>
<keyword evidence="8" id="KW-1185">Reference proteome</keyword>
<dbReference type="InterPro" id="IPR014001">
    <property type="entry name" value="Helicase_ATP-bd"/>
</dbReference>
<dbReference type="EMBL" id="FN668689">
    <property type="protein sequence ID" value="CBK24742.2"/>
    <property type="molecule type" value="Genomic_DNA"/>
</dbReference>
<dbReference type="InterPro" id="IPR044742">
    <property type="entry name" value="DEAD/DEAH_RhlB"/>
</dbReference>
<sequence length="387" mass="44140">MDKSGSSKRSGSNDLYEAFNEGSITASGERVFIPIRKIQRIDYTETRKNIYHGCFQSRLTHDESVLVRMQNHIQVTGDDLSGPIMHFQDLKLEDPVAKRLFFREISVPTPIQMQAIPMVLTGRDVIIHSGTGSGKTLAFILPILKLFQINPPSANPSVVVIEPTRELAAQVMREFSYFICAPLVKERSPHLFYDTNLDSRRYTPDGKYQHRVLGAWGGESIEDQQSALQGGIDVIVCTPGRLIDLLHKKLVSLNEVKVFVLDEADKAVDVEMENQIRYVASSSSILNEITPQMLSQFETNTIQLLLEICYSYLTHEPNQYEELGMNILDSLILFVLSTDCHPENEEFQQIYKRLMKAPLFEVMEGMTNDPIMKTKIRIYRKLMQFTK</sequence>
<evidence type="ECO:0000256" key="3">
    <source>
        <dbReference type="ARBA" id="ARBA00022806"/>
    </source>
</evidence>
<dbReference type="InterPro" id="IPR000629">
    <property type="entry name" value="RNA-helicase_DEAD-box_CS"/>
</dbReference>
<keyword evidence="3 5" id="KW-0347">Helicase</keyword>
<comment type="similarity">
    <text evidence="5">Belongs to the DEAD box helicase family.</text>
</comment>
<dbReference type="RefSeq" id="XP_012898790.1">
    <property type="nucleotide sequence ID" value="XM_013043336.1"/>
</dbReference>
<evidence type="ECO:0000313" key="8">
    <source>
        <dbReference type="Proteomes" id="UP000008312"/>
    </source>
</evidence>
<gene>
    <name evidence="7" type="ORF">GSBLH_T00004443001</name>
</gene>